<keyword evidence="2" id="KW-1185">Reference proteome</keyword>
<evidence type="ECO:0000313" key="2">
    <source>
        <dbReference type="Proteomes" id="UP001380953"/>
    </source>
</evidence>
<name>A0ACC6PEH8_9BACL</name>
<accession>A0ACC6PEH8</accession>
<protein>
    <submittedName>
        <fullName evidence="1">Stalk domain-containing protein</fullName>
    </submittedName>
</protein>
<evidence type="ECO:0000313" key="1">
    <source>
        <dbReference type="EMBL" id="MEJ8304884.1"/>
    </source>
</evidence>
<reference evidence="1" key="1">
    <citation type="submission" date="2024-03" db="EMBL/GenBank/DDBJ databases">
        <title>Whole genome sequecning of epiphytes from Marcgravia umbellata leaves.</title>
        <authorList>
            <person name="Kumar G."/>
            <person name="Savka M.A."/>
        </authorList>
    </citation>
    <scope>NUCLEOTIDE SEQUENCE</scope>
    <source>
        <strain evidence="1">RIT_BL5</strain>
    </source>
</reference>
<organism evidence="1 2">
    <name type="scientific">Saccharibacillus sacchari</name>
    <dbReference type="NCBI Taxonomy" id="456493"/>
    <lineage>
        <taxon>Bacteria</taxon>
        <taxon>Bacillati</taxon>
        <taxon>Bacillota</taxon>
        <taxon>Bacilli</taxon>
        <taxon>Bacillales</taxon>
        <taxon>Paenibacillaceae</taxon>
        <taxon>Saccharibacillus</taxon>
    </lineage>
</organism>
<sequence length="171" mass="18171">MKKIMMAVALAGTIAGGAIGGFSDLAQAEENVATSWASEYPTLIVNGHELEAEQGAGAYTDERSGAIMVPLRAVAQALGYKVAWLPEEASARIEDSIQSAKLRLGSDVMVATGKLQVIDLSGEVELESVVVQKNGHIYVPARAFEKFLNDVTIEKGTVSISPQMSELQSDF</sequence>
<comment type="caution">
    <text evidence="1">The sequence shown here is derived from an EMBL/GenBank/DDBJ whole genome shotgun (WGS) entry which is preliminary data.</text>
</comment>
<dbReference type="Proteomes" id="UP001380953">
    <property type="component" value="Unassembled WGS sequence"/>
</dbReference>
<dbReference type="EMBL" id="JBBKAR010000034">
    <property type="protein sequence ID" value="MEJ8304884.1"/>
    <property type="molecule type" value="Genomic_DNA"/>
</dbReference>
<proteinExistence type="predicted"/>
<gene>
    <name evidence="1" type="ORF">WKI47_13340</name>
</gene>